<feature type="transmembrane region" description="Helical" evidence="7">
    <location>
        <begin position="214"/>
        <end position="233"/>
    </location>
</feature>
<protein>
    <submittedName>
        <fullName evidence="9">Membrane associated rhomboid family serine protease</fullName>
    </submittedName>
</protein>
<dbReference type="SUPFAM" id="SSF144091">
    <property type="entry name" value="Rhomboid-like"/>
    <property type="match status" value="1"/>
</dbReference>
<feature type="transmembrane region" description="Helical" evidence="7">
    <location>
        <begin position="127"/>
        <end position="147"/>
    </location>
</feature>
<comment type="similarity">
    <text evidence="2">Belongs to the peptidase S54 family.</text>
</comment>
<feature type="transmembrane region" description="Helical" evidence="7">
    <location>
        <begin position="153"/>
        <end position="172"/>
    </location>
</feature>
<dbReference type="GO" id="GO:0004252">
    <property type="term" value="F:serine-type endopeptidase activity"/>
    <property type="evidence" value="ECO:0007669"/>
    <property type="project" value="InterPro"/>
</dbReference>
<feature type="domain" description="Peptidase S54 rhomboid" evidence="8">
    <location>
        <begin position="86"/>
        <end position="235"/>
    </location>
</feature>
<accession>A0A560C905</accession>
<proteinExistence type="inferred from homology"/>
<dbReference type="PANTHER" id="PTHR43731">
    <property type="entry name" value="RHOMBOID PROTEASE"/>
    <property type="match status" value="1"/>
</dbReference>
<comment type="caution">
    <text evidence="9">The sequence shown here is derived from an EMBL/GenBank/DDBJ whole genome shotgun (WGS) entry which is preliminary data.</text>
</comment>
<name>A0A560C905_AZOBR</name>
<dbReference type="GO" id="GO:0006508">
    <property type="term" value="P:proteolysis"/>
    <property type="evidence" value="ECO:0007669"/>
    <property type="project" value="UniProtKB-KW"/>
</dbReference>
<feature type="transmembrane region" description="Helical" evidence="7">
    <location>
        <begin position="92"/>
        <end position="115"/>
    </location>
</feature>
<evidence type="ECO:0000256" key="4">
    <source>
        <dbReference type="ARBA" id="ARBA00022801"/>
    </source>
</evidence>
<dbReference type="GO" id="GO:0016020">
    <property type="term" value="C:membrane"/>
    <property type="evidence" value="ECO:0007669"/>
    <property type="project" value="UniProtKB-SubCell"/>
</dbReference>
<evidence type="ECO:0000256" key="2">
    <source>
        <dbReference type="ARBA" id="ARBA00009045"/>
    </source>
</evidence>
<sequence length="266" mass="27365">MRGVRALVIGARAPISNKDEGRAAKAPVIGEGGAVRAARRIPYVNQGIVMACTLAFVLGVPPESLAFVPAYFFGTVETAGPLPSWAVWRGLFGHVLIHSDIVHLVSNMLALWAFGGAVELAMGSLRYLLFFLLCAASGAVVEGALAVDPMAPLVGASGGICGVMGAFLLLHPQATLGVTPGPRVPASFVVGSFLAINVAMTLMPPSPDSSLGDVAWAAHLGGFGAGMALVALFRRPGVALWSVARLSTAAKAAVYLTLVVVLLRTL</sequence>
<keyword evidence="5 7" id="KW-1133">Transmembrane helix</keyword>
<dbReference type="PANTHER" id="PTHR43731:SF14">
    <property type="entry name" value="PRESENILIN-ASSOCIATED RHOMBOID-LIKE PROTEIN, MITOCHONDRIAL"/>
    <property type="match status" value="1"/>
</dbReference>
<dbReference type="Pfam" id="PF01694">
    <property type="entry name" value="Rhomboid"/>
    <property type="match status" value="1"/>
</dbReference>
<evidence type="ECO:0000313" key="10">
    <source>
        <dbReference type="Proteomes" id="UP000318529"/>
    </source>
</evidence>
<evidence type="ECO:0000259" key="8">
    <source>
        <dbReference type="Pfam" id="PF01694"/>
    </source>
</evidence>
<dbReference type="Proteomes" id="UP000318529">
    <property type="component" value="Unassembled WGS sequence"/>
</dbReference>
<evidence type="ECO:0000256" key="7">
    <source>
        <dbReference type="SAM" id="Phobius"/>
    </source>
</evidence>
<evidence type="ECO:0000256" key="6">
    <source>
        <dbReference type="ARBA" id="ARBA00023136"/>
    </source>
</evidence>
<feature type="transmembrane region" description="Helical" evidence="7">
    <location>
        <begin position="184"/>
        <end position="202"/>
    </location>
</feature>
<evidence type="ECO:0000256" key="3">
    <source>
        <dbReference type="ARBA" id="ARBA00022692"/>
    </source>
</evidence>
<dbReference type="InterPro" id="IPR050925">
    <property type="entry name" value="Rhomboid_protease_S54"/>
</dbReference>
<evidence type="ECO:0000256" key="1">
    <source>
        <dbReference type="ARBA" id="ARBA00004141"/>
    </source>
</evidence>
<dbReference type="AlphaFoldDB" id="A0A560C905"/>
<evidence type="ECO:0000256" key="5">
    <source>
        <dbReference type="ARBA" id="ARBA00022989"/>
    </source>
</evidence>
<feature type="transmembrane region" description="Helical" evidence="7">
    <location>
        <begin position="48"/>
        <end position="72"/>
    </location>
</feature>
<keyword evidence="9" id="KW-0645">Protease</keyword>
<reference evidence="9 10" key="1">
    <citation type="submission" date="2019-06" db="EMBL/GenBank/DDBJ databases">
        <title>Genomic Encyclopedia of Type Strains, Phase IV (KMG-V): Genome sequencing to study the core and pangenomes of soil and plant-associated prokaryotes.</title>
        <authorList>
            <person name="Whitman W."/>
        </authorList>
    </citation>
    <scope>NUCLEOTIDE SEQUENCE [LARGE SCALE GENOMIC DNA]</scope>
    <source>
        <strain evidence="9 10">BR 11650</strain>
    </source>
</reference>
<dbReference type="InterPro" id="IPR035952">
    <property type="entry name" value="Rhomboid-like_sf"/>
</dbReference>
<feature type="transmembrane region" description="Helical" evidence="7">
    <location>
        <begin position="240"/>
        <end position="263"/>
    </location>
</feature>
<keyword evidence="3 7" id="KW-0812">Transmembrane</keyword>
<gene>
    <name evidence="9" type="ORF">FBZ83_108213</name>
</gene>
<dbReference type="InterPro" id="IPR022764">
    <property type="entry name" value="Peptidase_S54_rhomboid_dom"/>
</dbReference>
<organism evidence="9 10">
    <name type="scientific">Azospirillum brasilense</name>
    <dbReference type="NCBI Taxonomy" id="192"/>
    <lineage>
        <taxon>Bacteria</taxon>
        <taxon>Pseudomonadati</taxon>
        <taxon>Pseudomonadota</taxon>
        <taxon>Alphaproteobacteria</taxon>
        <taxon>Rhodospirillales</taxon>
        <taxon>Azospirillaceae</taxon>
        <taxon>Azospirillum</taxon>
    </lineage>
</organism>
<comment type="subcellular location">
    <subcellularLocation>
        <location evidence="1">Membrane</location>
        <topology evidence="1">Multi-pass membrane protein</topology>
    </subcellularLocation>
</comment>
<keyword evidence="4" id="KW-0378">Hydrolase</keyword>
<evidence type="ECO:0000313" key="9">
    <source>
        <dbReference type="EMBL" id="TWA81323.1"/>
    </source>
</evidence>
<dbReference type="Gene3D" id="1.20.1540.10">
    <property type="entry name" value="Rhomboid-like"/>
    <property type="match status" value="1"/>
</dbReference>
<keyword evidence="6 7" id="KW-0472">Membrane</keyword>
<dbReference type="EMBL" id="VITH01000008">
    <property type="protein sequence ID" value="TWA81323.1"/>
    <property type="molecule type" value="Genomic_DNA"/>
</dbReference>